<evidence type="ECO:0000313" key="2">
    <source>
        <dbReference type="Proteomes" id="UP001595758"/>
    </source>
</evidence>
<dbReference type="SUPFAM" id="SSF55331">
    <property type="entry name" value="Tautomerase/MIF"/>
    <property type="match status" value="1"/>
</dbReference>
<name>A0ABV8CG14_9GAMM</name>
<accession>A0ABV8CG14</accession>
<dbReference type="Proteomes" id="UP001595758">
    <property type="component" value="Unassembled WGS sequence"/>
</dbReference>
<sequence length="113" mass="13221">MPHIILECSNNIKNLDQINPLFDQIHHILEQELPTQLSSCKGRCLVYDRYFVGAGERENGFMHLTIKMLPGRTDETKQTLAAKLLQLLKEYFQQPKLSFSVELLDLNRHYYKS</sequence>
<comment type="caution">
    <text evidence="1">The sequence shown here is derived from an EMBL/GenBank/DDBJ whole genome shotgun (WGS) entry which is preliminary data.</text>
</comment>
<proteinExistence type="predicted"/>
<dbReference type="PANTHER" id="PTHR37950:SF1">
    <property type="entry name" value="4-HYDROXYPHENYLACETATE CATABOLISM PROTEIN"/>
    <property type="match status" value="1"/>
</dbReference>
<keyword evidence="2" id="KW-1185">Reference proteome</keyword>
<organism evidence="1 2">
    <name type="scientific">Legionella dresdenensis</name>
    <dbReference type="NCBI Taxonomy" id="450200"/>
    <lineage>
        <taxon>Bacteria</taxon>
        <taxon>Pseudomonadati</taxon>
        <taxon>Pseudomonadota</taxon>
        <taxon>Gammaproteobacteria</taxon>
        <taxon>Legionellales</taxon>
        <taxon>Legionellaceae</taxon>
        <taxon>Legionella</taxon>
    </lineage>
</organism>
<dbReference type="PANTHER" id="PTHR37950">
    <property type="entry name" value="4-HYDROXYPHENYLACETATE CATABOLISM PROTEIN"/>
    <property type="match status" value="1"/>
</dbReference>
<dbReference type="InterPro" id="IPR004220">
    <property type="entry name" value="5-COMe_2-OHmuconate_Isoase"/>
</dbReference>
<gene>
    <name evidence="1" type="ORF">ACFORL_09130</name>
</gene>
<evidence type="ECO:0000313" key="1">
    <source>
        <dbReference type="EMBL" id="MFC3909233.1"/>
    </source>
</evidence>
<reference evidence="2" key="1">
    <citation type="journal article" date="2019" name="Int. J. Syst. Evol. Microbiol.">
        <title>The Global Catalogue of Microorganisms (GCM) 10K type strain sequencing project: providing services to taxonomists for standard genome sequencing and annotation.</title>
        <authorList>
            <consortium name="The Broad Institute Genomics Platform"/>
            <consortium name="The Broad Institute Genome Sequencing Center for Infectious Disease"/>
            <person name="Wu L."/>
            <person name="Ma J."/>
        </authorList>
    </citation>
    <scope>NUCLEOTIDE SEQUENCE [LARGE SCALE GENOMIC DNA]</scope>
    <source>
        <strain evidence="2">CCUG 59858</strain>
    </source>
</reference>
<dbReference type="Pfam" id="PF02962">
    <property type="entry name" value="CHMI"/>
    <property type="match status" value="1"/>
</dbReference>
<dbReference type="EMBL" id="JBHSAB010000022">
    <property type="protein sequence ID" value="MFC3909233.1"/>
    <property type="molecule type" value="Genomic_DNA"/>
</dbReference>
<dbReference type="InterPro" id="IPR014347">
    <property type="entry name" value="Tautomerase/MIF_sf"/>
</dbReference>
<dbReference type="RefSeq" id="WP_382343256.1">
    <property type="nucleotide sequence ID" value="NZ_JBHSAB010000022.1"/>
</dbReference>
<dbReference type="Gene3D" id="3.30.429.10">
    <property type="entry name" value="Macrophage Migration Inhibitory Factor"/>
    <property type="match status" value="1"/>
</dbReference>
<protein>
    <submittedName>
        <fullName evidence="1">5-carboxymethyl-2-hydroxymuconate Delta-isomerase</fullName>
    </submittedName>
</protein>